<feature type="domain" description="Aldehyde dehydrogenase" evidence="2">
    <location>
        <begin position="13"/>
        <end position="94"/>
    </location>
</feature>
<dbReference type="PANTHER" id="PTHR11699">
    <property type="entry name" value="ALDEHYDE DEHYDROGENASE-RELATED"/>
    <property type="match status" value="1"/>
</dbReference>
<dbReference type="SUPFAM" id="SSF53720">
    <property type="entry name" value="ALDH-like"/>
    <property type="match status" value="1"/>
</dbReference>
<dbReference type="InterPro" id="IPR016162">
    <property type="entry name" value="Ald_DH_N"/>
</dbReference>
<protein>
    <submittedName>
        <fullName evidence="3">Gamma-aminobutyraldehyde dehydrogenase</fullName>
        <ecNumber evidence="3">1.2.1.19</ecNumber>
    </submittedName>
</protein>
<name>A0A5E7SX80_PSEFL</name>
<evidence type="ECO:0000259" key="2">
    <source>
        <dbReference type="Pfam" id="PF00171"/>
    </source>
</evidence>
<sequence length="97" mass="10286">MHIKMLINGELVAGEGERLAVMNPSLGTALVDIAEATPAQVDCAVQAADAAFESWSQTTPKHRSLLLLKLADLIDSHAVELARLESNNCGKPYAAVC</sequence>
<dbReference type="Gene3D" id="3.40.605.10">
    <property type="entry name" value="Aldehyde Dehydrogenase, Chain A, domain 1"/>
    <property type="match status" value="1"/>
</dbReference>
<keyword evidence="1 3" id="KW-0560">Oxidoreductase</keyword>
<accession>A0A5E7SX80</accession>
<dbReference type="GO" id="GO:0019145">
    <property type="term" value="F:aminobutyraldehyde dehydrogenase (NAD+) activity"/>
    <property type="evidence" value="ECO:0007669"/>
    <property type="project" value="UniProtKB-EC"/>
</dbReference>
<dbReference type="EC" id="1.2.1.19" evidence="3"/>
<reference evidence="3 4" key="1">
    <citation type="submission" date="2019-09" db="EMBL/GenBank/DDBJ databases">
        <authorList>
            <person name="Chandra G."/>
            <person name="Truman W A."/>
        </authorList>
    </citation>
    <scope>NUCLEOTIDE SEQUENCE [LARGE SCALE GENOMIC DNA]</scope>
    <source>
        <strain evidence="3">PS941</strain>
    </source>
</reference>
<dbReference type="Pfam" id="PF00171">
    <property type="entry name" value="Aldedh"/>
    <property type="match status" value="1"/>
</dbReference>
<dbReference type="Proteomes" id="UP000326452">
    <property type="component" value="Unassembled WGS sequence"/>
</dbReference>
<dbReference type="AlphaFoldDB" id="A0A5E7SX80"/>
<dbReference type="InterPro" id="IPR015590">
    <property type="entry name" value="Aldehyde_DH_dom"/>
</dbReference>
<gene>
    <name evidence="3" type="primary">prr_3</name>
    <name evidence="3" type="ORF">PS941_01405</name>
</gene>
<evidence type="ECO:0000256" key="1">
    <source>
        <dbReference type="ARBA" id="ARBA00023002"/>
    </source>
</evidence>
<evidence type="ECO:0000313" key="3">
    <source>
        <dbReference type="EMBL" id="VVP88043.1"/>
    </source>
</evidence>
<proteinExistence type="predicted"/>
<dbReference type="InterPro" id="IPR016161">
    <property type="entry name" value="Ald_DH/histidinol_DH"/>
</dbReference>
<organism evidence="3 4">
    <name type="scientific">Pseudomonas fluorescens</name>
    <dbReference type="NCBI Taxonomy" id="294"/>
    <lineage>
        <taxon>Bacteria</taxon>
        <taxon>Pseudomonadati</taxon>
        <taxon>Pseudomonadota</taxon>
        <taxon>Gammaproteobacteria</taxon>
        <taxon>Pseudomonadales</taxon>
        <taxon>Pseudomonadaceae</taxon>
        <taxon>Pseudomonas</taxon>
    </lineage>
</organism>
<dbReference type="EMBL" id="CABVJC010000002">
    <property type="protein sequence ID" value="VVP88043.1"/>
    <property type="molecule type" value="Genomic_DNA"/>
</dbReference>
<evidence type="ECO:0000313" key="4">
    <source>
        <dbReference type="Proteomes" id="UP000326452"/>
    </source>
</evidence>
<dbReference type="OrthoDB" id="7017108at2"/>